<dbReference type="EMBL" id="VSWC01000118">
    <property type="protein sequence ID" value="KAA1083739.1"/>
    <property type="molecule type" value="Genomic_DNA"/>
</dbReference>
<evidence type="ECO:0000256" key="3">
    <source>
        <dbReference type="ARBA" id="ARBA00023125"/>
    </source>
</evidence>
<dbReference type="PANTHER" id="PTHR11988:SF27">
    <property type="entry name" value="GH27708P"/>
    <property type="match status" value="1"/>
</dbReference>
<gene>
    <name evidence="7" type="ORF">PGT21_005650</name>
    <name evidence="8" type="ORF">PGTUg99_013285</name>
</gene>
<keyword evidence="9" id="KW-1185">Reference proteome</keyword>
<evidence type="ECO:0000313" key="7">
    <source>
        <dbReference type="EMBL" id="KAA1083739.1"/>
    </source>
</evidence>
<proteinExistence type="predicted"/>
<evidence type="ECO:0000256" key="5">
    <source>
        <dbReference type="ARBA" id="ARBA00023242"/>
    </source>
</evidence>
<reference evidence="9 10" key="1">
    <citation type="submission" date="2019-05" db="EMBL/GenBank/DDBJ databases">
        <title>Emergence of the Ug99 lineage of the wheat stem rust pathogen through somatic hybridization.</title>
        <authorList>
            <person name="Li F."/>
            <person name="Upadhyaya N.M."/>
            <person name="Sperschneider J."/>
            <person name="Matny O."/>
            <person name="Nguyen-Phuc H."/>
            <person name="Mago R."/>
            <person name="Raley C."/>
            <person name="Miller M.E."/>
            <person name="Silverstein K.A.T."/>
            <person name="Henningsen E."/>
            <person name="Hirsch C.D."/>
            <person name="Visser B."/>
            <person name="Pretorius Z.A."/>
            <person name="Steffenson B.J."/>
            <person name="Schwessinger B."/>
            <person name="Dodds P.N."/>
            <person name="Figueroa M."/>
        </authorList>
    </citation>
    <scope>NUCLEOTIDE SEQUENCE [LARGE SCALE GENOMIC DNA]</scope>
    <source>
        <strain evidence="7">21-0</strain>
        <strain evidence="8 10">Ug99</strain>
    </source>
</reference>
<dbReference type="PANTHER" id="PTHR11988">
    <property type="entry name" value="THYROTROPH EMBRYONIC FACTOR RELATED"/>
    <property type="match status" value="1"/>
</dbReference>
<evidence type="ECO:0000313" key="9">
    <source>
        <dbReference type="Proteomes" id="UP000324748"/>
    </source>
</evidence>
<dbReference type="OrthoDB" id="2508208at2759"/>
<evidence type="ECO:0000313" key="8">
    <source>
        <dbReference type="EMBL" id="KAA1122915.1"/>
    </source>
</evidence>
<evidence type="ECO:0000256" key="2">
    <source>
        <dbReference type="ARBA" id="ARBA00023015"/>
    </source>
</evidence>
<keyword evidence="2" id="KW-0805">Transcription regulation</keyword>
<evidence type="ECO:0000256" key="1">
    <source>
        <dbReference type="ARBA" id="ARBA00004123"/>
    </source>
</evidence>
<keyword evidence="3" id="KW-0238">DNA-binding</keyword>
<keyword evidence="4" id="KW-0804">Transcription</keyword>
<sequence>MARLSDLPAELIHRIIDLIIHPKQRQSRDHHDADHNEIEGMQQKSRPHRVFNVTYRPSFRHHTHTWQVNHVTMPEAPWPEGLPSNPLLPLSMVSRCFRRCAQEKLFKNVALVDQWQTHLFHRTITRPSPQDRSELTRASTHAAGTHEAQDNETDSADNLARHVRSLQFKWAGHCSMGKGGGSLVCEILRRCSFAENVAISTTFLDHCKEPIMEACATQRFIKDFVIVQKKSSRPVLDFQWRVDEMVTRLFPQWNFLETAEFVGVSSPPVTAVEPIRRSPPVLNSALRTITLKRFDLDEMDLSLLLKGSRESLRKLQIITPSMKLDRRGLCRILKDDTNPDLEYLKVEVGMLWHPIHFVTNETRSDDPAKNLGLLDIVFKSSAALRNLKSLVVDGPLTGSEFFTVLPQSLVKLAWNRCSLSPSAFAKALSSWRDITAYNHPSELHLLQPTSTDDPQNSDRRVQWLPYLKCCSVHEDDTWSHEELEAIEKALEARRVCFHIAGERKFTTREMYEDELEDNFLPEGYILFSDLVR</sequence>
<organism evidence="7 9">
    <name type="scientific">Puccinia graminis f. sp. tritici</name>
    <dbReference type="NCBI Taxonomy" id="56615"/>
    <lineage>
        <taxon>Eukaryota</taxon>
        <taxon>Fungi</taxon>
        <taxon>Dikarya</taxon>
        <taxon>Basidiomycota</taxon>
        <taxon>Pucciniomycotina</taxon>
        <taxon>Pucciniomycetes</taxon>
        <taxon>Pucciniales</taxon>
        <taxon>Pucciniaceae</taxon>
        <taxon>Puccinia</taxon>
    </lineage>
</organism>
<evidence type="ECO:0000313" key="10">
    <source>
        <dbReference type="Proteomes" id="UP000325313"/>
    </source>
</evidence>
<protein>
    <submittedName>
        <fullName evidence="7">Uncharacterized protein</fullName>
    </submittedName>
</protein>
<dbReference type="GO" id="GO:0005634">
    <property type="term" value="C:nucleus"/>
    <property type="evidence" value="ECO:0007669"/>
    <property type="project" value="UniProtKB-SubCell"/>
</dbReference>
<dbReference type="GO" id="GO:0000981">
    <property type="term" value="F:DNA-binding transcription factor activity, RNA polymerase II-specific"/>
    <property type="evidence" value="ECO:0007669"/>
    <property type="project" value="TreeGrafter"/>
</dbReference>
<dbReference type="GO" id="GO:0000978">
    <property type="term" value="F:RNA polymerase II cis-regulatory region sequence-specific DNA binding"/>
    <property type="evidence" value="ECO:0007669"/>
    <property type="project" value="TreeGrafter"/>
</dbReference>
<dbReference type="Proteomes" id="UP000324748">
    <property type="component" value="Unassembled WGS sequence"/>
</dbReference>
<dbReference type="InterPro" id="IPR040223">
    <property type="entry name" value="PAR_bZIP"/>
</dbReference>
<evidence type="ECO:0000256" key="6">
    <source>
        <dbReference type="SAM" id="MobiDB-lite"/>
    </source>
</evidence>
<dbReference type="AlphaFoldDB" id="A0A5B0N7C2"/>
<comment type="subcellular location">
    <subcellularLocation>
        <location evidence="1">Nucleus</location>
    </subcellularLocation>
</comment>
<name>A0A5B0N7C2_PUCGR</name>
<dbReference type="Proteomes" id="UP000325313">
    <property type="component" value="Unassembled WGS sequence"/>
</dbReference>
<keyword evidence="5" id="KW-0539">Nucleus</keyword>
<evidence type="ECO:0000256" key="4">
    <source>
        <dbReference type="ARBA" id="ARBA00023163"/>
    </source>
</evidence>
<accession>A0A5B0N7C2</accession>
<dbReference type="EMBL" id="VDEP01000214">
    <property type="protein sequence ID" value="KAA1122915.1"/>
    <property type="molecule type" value="Genomic_DNA"/>
</dbReference>
<comment type="caution">
    <text evidence="7">The sequence shown here is derived from an EMBL/GenBank/DDBJ whole genome shotgun (WGS) entry which is preliminary data.</text>
</comment>
<feature type="region of interest" description="Disordered" evidence="6">
    <location>
        <begin position="124"/>
        <end position="156"/>
    </location>
</feature>